<sequence length="275" mass="28146">MRHLAVLMAIAALSPLGANAAECTDAEVAHDDELWTWAATQSACTQYASGTTAFNWPCDATDCTAVLASMAASLSDCTYSGVSNKIQVENALTTCTGGDTTDPGSPTTDTPAPFVTDPAPTTAPSPAATASNTNCITSEVSDMVDLYTAAATSDECASDSSVSDTTIVIITFCGSECASKLEELATALPNCYYGYQTENLKANLLGQLDTCSTDSTHALTVGFNPEETTEAPSTTSPPSTTTPSTTSPPVSTTAPTNATSEPTPQPTHGETGAYC</sequence>
<feature type="compositionally biased region" description="Low complexity" evidence="1">
    <location>
        <begin position="230"/>
        <end position="260"/>
    </location>
</feature>
<evidence type="ECO:0008006" key="5">
    <source>
        <dbReference type="Google" id="ProtNLM"/>
    </source>
</evidence>
<dbReference type="AlphaFoldDB" id="A0ABD3EVY8"/>
<evidence type="ECO:0000313" key="4">
    <source>
        <dbReference type="Proteomes" id="UP001632037"/>
    </source>
</evidence>
<comment type="caution">
    <text evidence="3">The sequence shown here is derived from an EMBL/GenBank/DDBJ whole genome shotgun (WGS) entry which is preliminary data.</text>
</comment>
<feature type="region of interest" description="Disordered" evidence="1">
    <location>
        <begin position="223"/>
        <end position="275"/>
    </location>
</feature>
<feature type="chain" id="PRO_5044764490" description="Elicitin" evidence="2">
    <location>
        <begin position="21"/>
        <end position="275"/>
    </location>
</feature>
<dbReference type="InterPro" id="IPR002200">
    <property type="entry name" value="Elicitin"/>
</dbReference>
<organism evidence="3 4">
    <name type="scientific">Phytophthora oleae</name>
    <dbReference type="NCBI Taxonomy" id="2107226"/>
    <lineage>
        <taxon>Eukaryota</taxon>
        <taxon>Sar</taxon>
        <taxon>Stramenopiles</taxon>
        <taxon>Oomycota</taxon>
        <taxon>Peronosporomycetes</taxon>
        <taxon>Peronosporales</taxon>
        <taxon>Peronosporaceae</taxon>
        <taxon>Phytophthora</taxon>
    </lineage>
</organism>
<protein>
    <recommendedName>
        <fullName evidence="5">Elicitin</fullName>
    </recommendedName>
</protein>
<dbReference type="EMBL" id="JBIMZQ010000067">
    <property type="protein sequence ID" value="KAL3657184.1"/>
    <property type="molecule type" value="Genomic_DNA"/>
</dbReference>
<evidence type="ECO:0000313" key="3">
    <source>
        <dbReference type="EMBL" id="KAL3657184.1"/>
    </source>
</evidence>
<keyword evidence="2" id="KW-0732">Signal</keyword>
<dbReference type="Proteomes" id="UP001632037">
    <property type="component" value="Unassembled WGS sequence"/>
</dbReference>
<evidence type="ECO:0000256" key="2">
    <source>
        <dbReference type="SAM" id="SignalP"/>
    </source>
</evidence>
<accession>A0ABD3EVY8</accession>
<feature type="signal peptide" evidence="2">
    <location>
        <begin position="1"/>
        <end position="20"/>
    </location>
</feature>
<keyword evidence="4" id="KW-1185">Reference proteome</keyword>
<proteinExistence type="predicted"/>
<dbReference type="SMART" id="SM01187">
    <property type="entry name" value="Elicitin"/>
    <property type="match status" value="2"/>
</dbReference>
<name>A0ABD3EVY8_9STRA</name>
<evidence type="ECO:0000256" key="1">
    <source>
        <dbReference type="SAM" id="MobiDB-lite"/>
    </source>
</evidence>
<gene>
    <name evidence="3" type="ORF">V7S43_017846</name>
</gene>
<reference evidence="3 4" key="1">
    <citation type="submission" date="2024-09" db="EMBL/GenBank/DDBJ databases">
        <title>Genome sequencing and assembly of Phytophthora oleae, isolate VK10A, causative agent of rot of olive drupes.</title>
        <authorList>
            <person name="Conti Taguali S."/>
            <person name="Riolo M."/>
            <person name="La Spada F."/>
            <person name="Cacciola S.O."/>
            <person name="Dionisio G."/>
        </authorList>
    </citation>
    <scope>NUCLEOTIDE SEQUENCE [LARGE SCALE GENOMIC DNA]</scope>
    <source>
        <strain evidence="3 4">VK10A</strain>
    </source>
</reference>